<gene>
    <name evidence="5" type="ORF">BE15_14365</name>
</gene>
<protein>
    <recommendedName>
        <fullName evidence="4">PNPLA domain-containing protein</fullName>
    </recommendedName>
</protein>
<feature type="short sequence motif" description="DGA/G" evidence="2">
    <location>
        <begin position="208"/>
        <end position="210"/>
    </location>
</feature>
<keyword evidence="1 2" id="KW-0443">Lipid metabolism</keyword>
<dbReference type="Pfam" id="PF01734">
    <property type="entry name" value="Patatin"/>
    <property type="match status" value="1"/>
</dbReference>
<organism evidence="5 6">
    <name type="scientific">Sorangium cellulosum</name>
    <name type="common">Polyangium cellulosum</name>
    <dbReference type="NCBI Taxonomy" id="56"/>
    <lineage>
        <taxon>Bacteria</taxon>
        <taxon>Pseudomonadati</taxon>
        <taxon>Myxococcota</taxon>
        <taxon>Polyangia</taxon>
        <taxon>Polyangiales</taxon>
        <taxon>Polyangiaceae</taxon>
        <taxon>Sorangium</taxon>
    </lineage>
</organism>
<keyword evidence="2" id="KW-0378">Hydrolase</keyword>
<dbReference type="GO" id="GO:0016042">
    <property type="term" value="P:lipid catabolic process"/>
    <property type="evidence" value="ECO:0007669"/>
    <property type="project" value="UniProtKB-UniRule"/>
</dbReference>
<proteinExistence type="predicted"/>
<feature type="transmembrane region" description="Helical" evidence="3">
    <location>
        <begin position="90"/>
        <end position="109"/>
    </location>
</feature>
<feature type="active site" description="Nucleophile" evidence="2">
    <location>
        <position position="44"/>
    </location>
</feature>
<feature type="short sequence motif" description="GXGXXG" evidence="2">
    <location>
        <begin position="7"/>
        <end position="12"/>
    </location>
</feature>
<dbReference type="CDD" id="cd07207">
    <property type="entry name" value="Pat_ExoU_VipD_like"/>
    <property type="match status" value="1"/>
</dbReference>
<accession>A0A150QS75</accession>
<feature type="active site" description="Proton acceptor" evidence="2">
    <location>
        <position position="208"/>
    </location>
</feature>
<keyword evidence="3" id="KW-1133">Transmembrane helix</keyword>
<reference evidence="5 6" key="1">
    <citation type="submission" date="2014-02" db="EMBL/GenBank/DDBJ databases">
        <title>The small core and large imbalanced accessory genome model reveals a collaborative survival strategy of Sorangium cellulosum strains in nature.</title>
        <authorList>
            <person name="Han K."/>
            <person name="Peng R."/>
            <person name="Blom J."/>
            <person name="Li Y.-Z."/>
        </authorList>
    </citation>
    <scope>NUCLEOTIDE SEQUENCE [LARGE SCALE GENOMIC DNA]</scope>
    <source>
        <strain evidence="5 6">So0008-312</strain>
    </source>
</reference>
<keyword evidence="3" id="KW-0812">Transmembrane</keyword>
<evidence type="ECO:0000259" key="4">
    <source>
        <dbReference type="PROSITE" id="PS51635"/>
    </source>
</evidence>
<dbReference type="InterPro" id="IPR002641">
    <property type="entry name" value="PNPLA_dom"/>
</dbReference>
<evidence type="ECO:0000313" key="5">
    <source>
        <dbReference type="EMBL" id="KYF70448.1"/>
    </source>
</evidence>
<dbReference type="EMBL" id="JEMA01000398">
    <property type="protein sequence ID" value="KYF70448.1"/>
    <property type="molecule type" value="Genomic_DNA"/>
</dbReference>
<comment type="caution">
    <text evidence="5">The sequence shown here is derived from an EMBL/GenBank/DDBJ whole genome shotgun (WGS) entry which is preliminary data.</text>
</comment>
<sequence length="356" mass="38696">MNLVLEGGGVRGIGLAGAVAALEEALATEQKFKDTYIAYLAGTSAGAIVAALLGAGYSSHEIADIIAGPEIARFADVNGLSKVPVVGRPISMIYGLFAHLGMFAGDYFLEFIRSKLRAKGVRTFGDLIMPGCERETEASRKYRVHLVASDITRGRMLVLPDDINVEEYGVDPDDLDVALAVRMSISVPFVFRPVRLTGDNGVDSYIVDGGLLSNFPVRLFDAAGTSRRDTLTVGVRILRDRYHSIGFPMVTRAAYALISTAIEAHDFSDTSKAVDLLKWARVIEVNTEAVPIFKFRLSPLEKEILFKAGYRVMSRSLQANFLETAMPVQLAAEEAAERARVPLARVVTVPVSPPFR</sequence>
<dbReference type="Proteomes" id="UP000075260">
    <property type="component" value="Unassembled WGS sequence"/>
</dbReference>
<keyword evidence="2" id="KW-0442">Lipid degradation</keyword>
<evidence type="ECO:0000313" key="6">
    <source>
        <dbReference type="Proteomes" id="UP000075260"/>
    </source>
</evidence>
<dbReference type="PROSITE" id="PS51635">
    <property type="entry name" value="PNPLA"/>
    <property type="match status" value="1"/>
</dbReference>
<dbReference type="PANTHER" id="PTHR46394">
    <property type="entry name" value="ANNEXIN"/>
    <property type="match status" value="1"/>
</dbReference>
<evidence type="ECO:0000256" key="3">
    <source>
        <dbReference type="SAM" id="Phobius"/>
    </source>
</evidence>
<dbReference type="InterPro" id="IPR052580">
    <property type="entry name" value="Lipid_Hydrolase"/>
</dbReference>
<feature type="domain" description="PNPLA" evidence="4">
    <location>
        <begin position="3"/>
        <end position="221"/>
    </location>
</feature>
<dbReference type="GO" id="GO:0016787">
    <property type="term" value="F:hydrolase activity"/>
    <property type="evidence" value="ECO:0007669"/>
    <property type="project" value="UniProtKB-UniRule"/>
</dbReference>
<dbReference type="Gene3D" id="3.40.1090.10">
    <property type="entry name" value="Cytosolic phospholipase A2 catalytic domain"/>
    <property type="match status" value="2"/>
</dbReference>
<dbReference type="SUPFAM" id="SSF52151">
    <property type="entry name" value="FabD/lysophospholipase-like"/>
    <property type="match status" value="1"/>
</dbReference>
<dbReference type="PANTHER" id="PTHR46394:SF1">
    <property type="entry name" value="PNPLA DOMAIN-CONTAINING PROTEIN"/>
    <property type="match status" value="1"/>
</dbReference>
<evidence type="ECO:0000256" key="1">
    <source>
        <dbReference type="ARBA" id="ARBA00023098"/>
    </source>
</evidence>
<keyword evidence="3" id="KW-0472">Membrane</keyword>
<name>A0A150QS75_SORCE</name>
<dbReference type="InterPro" id="IPR016035">
    <property type="entry name" value="Acyl_Trfase/lysoPLipase"/>
</dbReference>
<dbReference type="AlphaFoldDB" id="A0A150QS75"/>
<feature type="transmembrane region" description="Helical" evidence="3">
    <location>
        <begin position="36"/>
        <end position="57"/>
    </location>
</feature>
<evidence type="ECO:0000256" key="2">
    <source>
        <dbReference type="PROSITE-ProRule" id="PRU01161"/>
    </source>
</evidence>
<feature type="short sequence motif" description="GXSXG" evidence="2">
    <location>
        <begin position="42"/>
        <end position="46"/>
    </location>
</feature>